<dbReference type="PANTHER" id="PTHR38436">
    <property type="entry name" value="POLYKETIDE CYCLASE SNOAL-LIKE DOMAIN"/>
    <property type="match status" value="1"/>
</dbReference>
<evidence type="ECO:0008006" key="2">
    <source>
        <dbReference type="Google" id="ProtNLM"/>
    </source>
</evidence>
<dbReference type="Pfam" id="PF07366">
    <property type="entry name" value="SnoaL"/>
    <property type="match status" value="1"/>
</dbReference>
<name>A0A6J4RA83_9ACTN</name>
<protein>
    <recommendedName>
        <fullName evidence="2">Ester cyclase</fullName>
    </recommendedName>
</protein>
<reference evidence="1" key="1">
    <citation type="submission" date="2020-02" db="EMBL/GenBank/DDBJ databases">
        <authorList>
            <person name="Meier V. D."/>
        </authorList>
    </citation>
    <scope>NUCLEOTIDE SEQUENCE</scope>
    <source>
        <strain evidence="1">AVDCRST_MAG58</strain>
    </source>
</reference>
<sequence>MIESENKAVFRRFYEEIWNGGDLAAADELLSEDFVTHEVEGTPYPHRELYKEGVVETRTAYPDWTLVIEDLVAEGDRVTARWRAWGTHTGEVRGVAPSGKRDEFVGTTVVRVAGGKIVEFSKQQSEVLDG</sequence>
<evidence type="ECO:0000313" key="1">
    <source>
        <dbReference type="EMBL" id="CAA9461945.1"/>
    </source>
</evidence>
<dbReference type="InterPro" id="IPR032710">
    <property type="entry name" value="NTF2-like_dom_sf"/>
</dbReference>
<proteinExistence type="predicted"/>
<dbReference type="SUPFAM" id="SSF54427">
    <property type="entry name" value="NTF2-like"/>
    <property type="match status" value="1"/>
</dbReference>
<dbReference type="PANTHER" id="PTHR38436:SF1">
    <property type="entry name" value="ESTER CYCLASE"/>
    <property type="match status" value="1"/>
</dbReference>
<accession>A0A6J4RA83</accession>
<dbReference type="GO" id="GO:0030638">
    <property type="term" value="P:polyketide metabolic process"/>
    <property type="evidence" value="ECO:0007669"/>
    <property type="project" value="InterPro"/>
</dbReference>
<dbReference type="AlphaFoldDB" id="A0A6J4RA83"/>
<dbReference type="Gene3D" id="3.10.450.50">
    <property type="match status" value="1"/>
</dbReference>
<dbReference type="EMBL" id="CADCVF010000057">
    <property type="protein sequence ID" value="CAA9461945.1"/>
    <property type="molecule type" value="Genomic_DNA"/>
</dbReference>
<gene>
    <name evidence="1" type="ORF">AVDCRST_MAG58-2771</name>
</gene>
<organism evidence="1">
    <name type="scientific">uncultured Rubrobacteraceae bacterium</name>
    <dbReference type="NCBI Taxonomy" id="349277"/>
    <lineage>
        <taxon>Bacteria</taxon>
        <taxon>Bacillati</taxon>
        <taxon>Actinomycetota</taxon>
        <taxon>Rubrobacteria</taxon>
        <taxon>Rubrobacterales</taxon>
        <taxon>Rubrobacteraceae</taxon>
        <taxon>environmental samples</taxon>
    </lineage>
</organism>
<dbReference type="InterPro" id="IPR009959">
    <property type="entry name" value="Cyclase_SnoaL-like"/>
</dbReference>